<feature type="active site" evidence="16">
    <location>
        <position position="95"/>
    </location>
</feature>
<dbReference type="FunFam" id="1.10.150.20:FF:000019">
    <property type="entry name" value="DNA polymerase IV"/>
    <property type="match status" value="1"/>
</dbReference>
<keyword evidence="5 16" id="KW-0963">Cytoplasm</keyword>
<dbReference type="FunFam" id="3.30.1490.100:FF:000004">
    <property type="entry name" value="DNA polymerase IV"/>
    <property type="match status" value="1"/>
</dbReference>
<dbReference type="PROSITE" id="PS50173">
    <property type="entry name" value="UMUC"/>
    <property type="match status" value="1"/>
</dbReference>
<dbReference type="InterPro" id="IPR043128">
    <property type="entry name" value="Rev_trsase/Diguanyl_cyclase"/>
</dbReference>
<dbReference type="GO" id="GO:0006261">
    <property type="term" value="P:DNA-templated DNA replication"/>
    <property type="evidence" value="ECO:0007669"/>
    <property type="project" value="UniProtKB-UniRule"/>
</dbReference>
<organism evidence="18 19">
    <name type="scientific">Fulvitalea axinellae</name>
    <dbReference type="NCBI Taxonomy" id="1182444"/>
    <lineage>
        <taxon>Bacteria</taxon>
        <taxon>Pseudomonadati</taxon>
        <taxon>Bacteroidota</taxon>
        <taxon>Cytophagia</taxon>
        <taxon>Cytophagales</taxon>
        <taxon>Persicobacteraceae</taxon>
        <taxon>Fulvitalea</taxon>
    </lineage>
</organism>
<name>A0AAU9CNV8_9BACT</name>
<dbReference type="GO" id="GO:0003684">
    <property type="term" value="F:damaged DNA binding"/>
    <property type="evidence" value="ECO:0007669"/>
    <property type="project" value="InterPro"/>
</dbReference>
<evidence type="ECO:0000256" key="5">
    <source>
        <dbReference type="ARBA" id="ARBA00022490"/>
    </source>
</evidence>
<dbReference type="EC" id="2.7.7.7" evidence="16"/>
<dbReference type="HAMAP" id="MF_01113">
    <property type="entry name" value="DNApol_IV"/>
    <property type="match status" value="1"/>
</dbReference>
<dbReference type="InterPro" id="IPR001126">
    <property type="entry name" value="UmuC"/>
</dbReference>
<evidence type="ECO:0000256" key="9">
    <source>
        <dbReference type="ARBA" id="ARBA00022723"/>
    </source>
</evidence>
<evidence type="ECO:0000259" key="17">
    <source>
        <dbReference type="PROSITE" id="PS50173"/>
    </source>
</evidence>
<comment type="cofactor">
    <cofactor evidence="16">
        <name>Mg(2+)</name>
        <dbReference type="ChEBI" id="CHEBI:18420"/>
    </cofactor>
    <text evidence="16">Binds 2 magnesium ions per subunit.</text>
</comment>
<evidence type="ECO:0000256" key="12">
    <source>
        <dbReference type="ARBA" id="ARBA00022932"/>
    </source>
</evidence>
<evidence type="ECO:0000256" key="7">
    <source>
        <dbReference type="ARBA" id="ARBA00022695"/>
    </source>
</evidence>
<dbReference type="Pfam" id="PF00817">
    <property type="entry name" value="IMS"/>
    <property type="match status" value="1"/>
</dbReference>
<dbReference type="Pfam" id="PF11799">
    <property type="entry name" value="IMS_C"/>
    <property type="match status" value="1"/>
</dbReference>
<evidence type="ECO:0000256" key="3">
    <source>
        <dbReference type="ARBA" id="ARBA00011245"/>
    </source>
</evidence>
<keyword evidence="6 16" id="KW-0808">Transferase</keyword>
<dbReference type="InterPro" id="IPR017961">
    <property type="entry name" value="DNA_pol_Y-fam_little_finger"/>
</dbReference>
<dbReference type="NCBIfam" id="NF002677">
    <property type="entry name" value="PRK02406.1"/>
    <property type="match status" value="1"/>
</dbReference>
<evidence type="ECO:0000256" key="16">
    <source>
        <dbReference type="HAMAP-Rule" id="MF_01113"/>
    </source>
</evidence>
<dbReference type="InterPro" id="IPR050116">
    <property type="entry name" value="DNA_polymerase-Y"/>
</dbReference>
<feature type="site" description="Substrate discrimination" evidence="16">
    <location>
        <position position="5"/>
    </location>
</feature>
<evidence type="ECO:0000256" key="4">
    <source>
        <dbReference type="ARBA" id="ARBA00022457"/>
    </source>
</evidence>
<feature type="domain" description="UmuC" evidence="17">
    <location>
        <begin position="1"/>
        <end position="176"/>
    </location>
</feature>
<comment type="similarity">
    <text evidence="2 16">Belongs to the DNA polymerase type-Y family.</text>
</comment>
<dbReference type="GO" id="GO:0006281">
    <property type="term" value="P:DNA repair"/>
    <property type="evidence" value="ECO:0007669"/>
    <property type="project" value="UniProtKB-UniRule"/>
</dbReference>
<comment type="subcellular location">
    <subcellularLocation>
        <location evidence="1 16">Cytoplasm</location>
    </subcellularLocation>
</comment>
<dbReference type="GO" id="GO:0009432">
    <property type="term" value="P:SOS response"/>
    <property type="evidence" value="ECO:0007669"/>
    <property type="project" value="TreeGrafter"/>
</dbReference>
<comment type="function">
    <text evidence="16">Poorly processive, error-prone DNA polymerase involved in untargeted mutagenesis. Copies undamaged DNA at stalled replication forks, which arise in vivo from mismatched or misaligned primer ends. These misaligned primers can be extended by PolIV. Exhibits no 3'-5' exonuclease (proofreading) activity. May be involved in translesional synthesis, in conjunction with the beta clamp from PolIII.</text>
</comment>
<dbReference type="PANTHER" id="PTHR11076:SF33">
    <property type="entry name" value="DNA POLYMERASE KAPPA"/>
    <property type="match status" value="1"/>
</dbReference>
<keyword evidence="19" id="KW-1185">Reference proteome</keyword>
<dbReference type="GO" id="GO:0042276">
    <property type="term" value="P:error-prone translesion synthesis"/>
    <property type="evidence" value="ECO:0007669"/>
    <property type="project" value="TreeGrafter"/>
</dbReference>
<comment type="catalytic activity">
    <reaction evidence="15 16">
        <text>DNA(n) + a 2'-deoxyribonucleoside 5'-triphosphate = DNA(n+1) + diphosphate</text>
        <dbReference type="Rhea" id="RHEA:22508"/>
        <dbReference type="Rhea" id="RHEA-COMP:17339"/>
        <dbReference type="Rhea" id="RHEA-COMP:17340"/>
        <dbReference type="ChEBI" id="CHEBI:33019"/>
        <dbReference type="ChEBI" id="CHEBI:61560"/>
        <dbReference type="ChEBI" id="CHEBI:173112"/>
        <dbReference type="EC" id="2.7.7.7"/>
    </reaction>
</comment>
<dbReference type="Gene3D" id="3.30.70.270">
    <property type="match status" value="1"/>
</dbReference>
<evidence type="ECO:0000256" key="13">
    <source>
        <dbReference type="ARBA" id="ARBA00023125"/>
    </source>
</evidence>
<evidence type="ECO:0000313" key="18">
    <source>
        <dbReference type="EMBL" id="BDD09738.1"/>
    </source>
</evidence>
<evidence type="ECO:0000256" key="2">
    <source>
        <dbReference type="ARBA" id="ARBA00010945"/>
    </source>
</evidence>
<dbReference type="AlphaFoldDB" id="A0AAU9CNV8"/>
<keyword evidence="13 16" id="KW-0238">DNA-binding</keyword>
<keyword evidence="4 16" id="KW-0515">Mutator protein</keyword>
<dbReference type="PANTHER" id="PTHR11076">
    <property type="entry name" value="DNA REPAIR POLYMERASE UMUC / TRANSFERASE FAMILY MEMBER"/>
    <property type="match status" value="1"/>
</dbReference>
<dbReference type="SUPFAM" id="SSF100879">
    <property type="entry name" value="Lesion bypass DNA polymerase (Y-family), little finger domain"/>
    <property type="match status" value="1"/>
</dbReference>
<proteinExistence type="inferred from homology"/>
<dbReference type="Pfam" id="PF11798">
    <property type="entry name" value="IMS_HHH"/>
    <property type="match status" value="1"/>
</dbReference>
<dbReference type="InterPro" id="IPR043502">
    <property type="entry name" value="DNA/RNA_pol_sf"/>
</dbReference>
<keyword evidence="12 16" id="KW-0239">DNA-directed DNA polymerase</keyword>
<dbReference type="KEGG" id="fax:FUAX_21700"/>
<dbReference type="GO" id="GO:0005829">
    <property type="term" value="C:cytosol"/>
    <property type="evidence" value="ECO:0007669"/>
    <property type="project" value="TreeGrafter"/>
</dbReference>
<evidence type="ECO:0000256" key="11">
    <source>
        <dbReference type="ARBA" id="ARBA00022842"/>
    </source>
</evidence>
<accession>A0AAU9CNV8</accession>
<evidence type="ECO:0000256" key="15">
    <source>
        <dbReference type="ARBA" id="ARBA00049244"/>
    </source>
</evidence>
<dbReference type="FunFam" id="3.40.1170.60:FF:000001">
    <property type="entry name" value="DNA polymerase IV"/>
    <property type="match status" value="1"/>
</dbReference>
<dbReference type="Gene3D" id="1.10.150.20">
    <property type="entry name" value="5' to 3' exonuclease, C-terminal subdomain"/>
    <property type="match status" value="1"/>
</dbReference>
<dbReference type="Proteomes" id="UP001348817">
    <property type="component" value="Chromosome"/>
</dbReference>
<keyword evidence="10 16" id="KW-0227">DNA damage</keyword>
<keyword evidence="11 16" id="KW-0460">Magnesium</keyword>
<keyword evidence="14 16" id="KW-0234">DNA repair</keyword>
<evidence type="ECO:0000256" key="14">
    <source>
        <dbReference type="ARBA" id="ARBA00023204"/>
    </source>
</evidence>
<dbReference type="Gene3D" id="3.30.1490.100">
    <property type="entry name" value="DNA polymerase, Y-family, little finger domain"/>
    <property type="match status" value="1"/>
</dbReference>
<protein>
    <recommendedName>
        <fullName evidence="16">DNA polymerase IV</fullName>
        <shortName evidence="16">Pol IV</shortName>
        <ecNumber evidence="16">2.7.7.7</ecNumber>
    </recommendedName>
</protein>
<evidence type="ECO:0000256" key="8">
    <source>
        <dbReference type="ARBA" id="ARBA00022705"/>
    </source>
</evidence>
<evidence type="ECO:0000256" key="10">
    <source>
        <dbReference type="ARBA" id="ARBA00022763"/>
    </source>
</evidence>
<comment type="subunit">
    <text evidence="3 16">Monomer.</text>
</comment>
<dbReference type="EMBL" id="AP025314">
    <property type="protein sequence ID" value="BDD09738.1"/>
    <property type="molecule type" value="Genomic_DNA"/>
</dbReference>
<keyword evidence="9 16" id="KW-0479">Metal-binding</keyword>
<dbReference type="SUPFAM" id="SSF56672">
    <property type="entry name" value="DNA/RNA polymerases"/>
    <property type="match status" value="1"/>
</dbReference>
<dbReference type="Gene3D" id="3.40.1170.60">
    <property type="match status" value="1"/>
</dbReference>
<evidence type="ECO:0000313" key="19">
    <source>
        <dbReference type="Proteomes" id="UP001348817"/>
    </source>
</evidence>
<keyword evidence="8 16" id="KW-0235">DNA replication</keyword>
<dbReference type="GO" id="GO:0003887">
    <property type="term" value="F:DNA-directed DNA polymerase activity"/>
    <property type="evidence" value="ECO:0007669"/>
    <property type="project" value="UniProtKB-UniRule"/>
</dbReference>
<dbReference type="InterPro" id="IPR036775">
    <property type="entry name" value="DNA_pol_Y-fam_lit_finger_sf"/>
</dbReference>
<gene>
    <name evidence="16 18" type="primary">dinB</name>
    <name evidence="18" type="ORF">FUAX_21700</name>
</gene>
<reference evidence="18 19" key="1">
    <citation type="submission" date="2021-12" db="EMBL/GenBank/DDBJ databases">
        <title>Genome sequencing of bacteria with rrn-lacking chromosome and rrn-plasmid.</title>
        <authorList>
            <person name="Anda M."/>
            <person name="Iwasaki W."/>
        </authorList>
    </citation>
    <scope>NUCLEOTIDE SEQUENCE [LARGE SCALE GENOMIC DNA]</scope>
    <source>
        <strain evidence="18 19">DSM 100852</strain>
    </source>
</reference>
<comment type="caution">
    <text evidence="16">Lacks conserved residue(s) required for the propagation of feature annotation.</text>
</comment>
<keyword evidence="7 16" id="KW-0548">Nucleotidyltransferase</keyword>
<sequence length="349" mass="38881">MDAFYASIEQRDNPALRGKPIGVGGTSRRGVLATASYEARQFGVRSAMPNGLALKKCPHLILVKSRFDVYKRVSAQIREIFHRYTDLVEPLSLDEAYLDVTEPKQGPPSATLLAEQIRKEVFETTQLTCSAGVSYNKFIAKTASDFNKPDGITVVLPDQAQEFLEKLPIAKFHGIGKVTAERMRALGIHSGADLAKADLPTLRLHFGKAGKFFYNIVRGIDDRPVISSRERKSIGAERTFEENISDLGEMGARLDDIVKEVSRRAEKSMSAGKTVTLKIKFSDFVQITRSKTLPNPVRSYEDLLPVIKELLQQAPLRDREVRLLGASLSNLKKPEELEGQQIKIPFPDL</sequence>
<evidence type="ECO:0000256" key="1">
    <source>
        <dbReference type="ARBA" id="ARBA00004496"/>
    </source>
</evidence>
<dbReference type="CDD" id="cd03586">
    <property type="entry name" value="PolY_Pol_IV_kappa"/>
    <property type="match status" value="1"/>
</dbReference>
<evidence type="ECO:0000256" key="6">
    <source>
        <dbReference type="ARBA" id="ARBA00022679"/>
    </source>
</evidence>
<feature type="binding site" evidence="16">
    <location>
        <position position="94"/>
    </location>
    <ligand>
        <name>Mg(2+)</name>
        <dbReference type="ChEBI" id="CHEBI:18420"/>
    </ligand>
</feature>
<dbReference type="InterPro" id="IPR024728">
    <property type="entry name" value="PolY_HhH_motif"/>
</dbReference>
<dbReference type="GO" id="GO:0000287">
    <property type="term" value="F:magnesium ion binding"/>
    <property type="evidence" value="ECO:0007669"/>
    <property type="project" value="UniProtKB-UniRule"/>
</dbReference>
<dbReference type="InterPro" id="IPR022880">
    <property type="entry name" value="DNApol_IV"/>
</dbReference>